<keyword evidence="2" id="KW-0813">Transport</keyword>
<dbReference type="AlphaFoldDB" id="A0A1J5Q8P1"/>
<feature type="transmembrane region" description="Helical" evidence="6">
    <location>
        <begin position="235"/>
        <end position="259"/>
    </location>
</feature>
<dbReference type="GO" id="GO:0015086">
    <property type="term" value="F:cadmium ion transmembrane transporter activity"/>
    <property type="evidence" value="ECO:0007669"/>
    <property type="project" value="TreeGrafter"/>
</dbReference>
<evidence type="ECO:0000256" key="2">
    <source>
        <dbReference type="ARBA" id="ARBA00022448"/>
    </source>
</evidence>
<feature type="transmembrane region" description="Helical" evidence="6">
    <location>
        <begin position="20"/>
        <end position="46"/>
    </location>
</feature>
<gene>
    <name evidence="7" type="primary">mntH_18</name>
    <name evidence="7" type="ORF">GALL_385360</name>
</gene>
<keyword evidence="4 6" id="KW-1133">Transmembrane helix</keyword>
<dbReference type="PANTHER" id="PTHR11706:SF33">
    <property type="entry name" value="NATURAL RESISTANCE-ASSOCIATED MACROPHAGE PROTEIN 2"/>
    <property type="match status" value="1"/>
</dbReference>
<evidence type="ECO:0000256" key="1">
    <source>
        <dbReference type="ARBA" id="ARBA00004141"/>
    </source>
</evidence>
<dbReference type="GO" id="GO:0034755">
    <property type="term" value="P:iron ion transmembrane transport"/>
    <property type="evidence" value="ECO:0007669"/>
    <property type="project" value="TreeGrafter"/>
</dbReference>
<feature type="transmembrane region" description="Helical" evidence="6">
    <location>
        <begin position="287"/>
        <end position="310"/>
    </location>
</feature>
<feature type="transmembrane region" description="Helical" evidence="6">
    <location>
        <begin position="356"/>
        <end position="379"/>
    </location>
</feature>
<evidence type="ECO:0000313" key="7">
    <source>
        <dbReference type="EMBL" id="OIQ79720.1"/>
    </source>
</evidence>
<evidence type="ECO:0000256" key="6">
    <source>
        <dbReference type="SAM" id="Phobius"/>
    </source>
</evidence>
<keyword evidence="3 6" id="KW-0812">Transmembrane</keyword>
<dbReference type="Pfam" id="PF01566">
    <property type="entry name" value="Nramp"/>
    <property type="match status" value="1"/>
</dbReference>
<feature type="transmembrane region" description="Helical" evidence="6">
    <location>
        <begin position="96"/>
        <end position="114"/>
    </location>
</feature>
<dbReference type="InterPro" id="IPR001046">
    <property type="entry name" value="NRAMP_fam"/>
</dbReference>
<feature type="transmembrane region" description="Helical" evidence="6">
    <location>
        <begin position="52"/>
        <end position="75"/>
    </location>
</feature>
<keyword evidence="5 6" id="KW-0472">Membrane</keyword>
<feature type="transmembrane region" description="Helical" evidence="6">
    <location>
        <begin position="196"/>
        <end position="214"/>
    </location>
</feature>
<feature type="transmembrane region" description="Helical" evidence="6">
    <location>
        <begin position="126"/>
        <end position="146"/>
    </location>
</feature>
<reference evidence="7" key="1">
    <citation type="submission" date="2016-10" db="EMBL/GenBank/DDBJ databases">
        <title>Sequence of Gallionella enrichment culture.</title>
        <authorList>
            <person name="Poehlein A."/>
            <person name="Muehling M."/>
            <person name="Daniel R."/>
        </authorList>
    </citation>
    <scope>NUCLEOTIDE SEQUENCE</scope>
</reference>
<accession>A0A1J5Q8P1</accession>
<dbReference type="PANTHER" id="PTHR11706">
    <property type="entry name" value="SOLUTE CARRIER PROTEIN FAMILY 11 MEMBER"/>
    <property type="match status" value="1"/>
</dbReference>
<name>A0A1J5Q8P1_9ZZZZ</name>
<dbReference type="EMBL" id="MLJW01001169">
    <property type="protein sequence ID" value="OIQ79720.1"/>
    <property type="molecule type" value="Genomic_DNA"/>
</dbReference>
<feature type="transmembrane region" description="Helical" evidence="6">
    <location>
        <begin position="331"/>
        <end position="350"/>
    </location>
</feature>
<feature type="transmembrane region" description="Helical" evidence="6">
    <location>
        <begin position="158"/>
        <end position="176"/>
    </location>
</feature>
<organism evidence="7">
    <name type="scientific">mine drainage metagenome</name>
    <dbReference type="NCBI Taxonomy" id="410659"/>
    <lineage>
        <taxon>unclassified sequences</taxon>
        <taxon>metagenomes</taxon>
        <taxon>ecological metagenomes</taxon>
    </lineage>
</organism>
<evidence type="ECO:0000256" key="4">
    <source>
        <dbReference type="ARBA" id="ARBA00022989"/>
    </source>
</evidence>
<protein>
    <submittedName>
        <fullName evidence="7">Divalent metal cation transporter MntH</fullName>
    </submittedName>
</protein>
<feature type="transmembrane region" description="Helical" evidence="6">
    <location>
        <begin position="391"/>
        <end position="417"/>
    </location>
</feature>
<comment type="caution">
    <text evidence="7">The sequence shown here is derived from an EMBL/GenBank/DDBJ whole genome shotgun (WGS) entry which is preliminary data.</text>
</comment>
<dbReference type="GO" id="GO:0005886">
    <property type="term" value="C:plasma membrane"/>
    <property type="evidence" value="ECO:0007669"/>
    <property type="project" value="TreeGrafter"/>
</dbReference>
<evidence type="ECO:0000256" key="5">
    <source>
        <dbReference type="ARBA" id="ARBA00023136"/>
    </source>
</evidence>
<comment type="subcellular location">
    <subcellularLocation>
        <location evidence="1">Membrane</location>
        <topology evidence="1">Multi-pass membrane protein</topology>
    </subcellularLocation>
</comment>
<dbReference type="GO" id="GO:0005384">
    <property type="term" value="F:manganese ion transmembrane transporter activity"/>
    <property type="evidence" value="ECO:0007669"/>
    <property type="project" value="TreeGrafter"/>
</dbReference>
<proteinExistence type="predicted"/>
<evidence type="ECO:0000256" key="3">
    <source>
        <dbReference type="ARBA" id="ARBA00022692"/>
    </source>
</evidence>
<sequence>MASRRAGALPRAPGLQRTLLRAASVLGPGLVVMLADTDAGSVITVAQSGAQWGYRMLALQLLVIPLMFVAQELTVRLALGTRRGFGELVLERFGRGMAWISMATLVLSCFGALVTEISGLSGVGQLFGVPVWVSALAICVAIFTMVVTGSYASVERIALGLGAFELAFLVVAWAAHPDWSEIGRQMLQQPLGQRDYLYLVAANLGTSIMPWTLFYQQSALIDKGLGPQDLRAARLDTLAGAVFCQVITVAVLVAAAAAFGGRAHALDSVAEIAEAFTPALGPLVGHVVFAMALAGGALVATIVVSLSAAWALGEIRGVRHSLAAHPREAPWFYASFGLLLAGAGAVVATGDNLVRLSIATGVLNALLLPVVFGLLYWLARTALPEHSRLRGGYAWVVGAALAATSLLALYTGVAGIVG</sequence>